<dbReference type="GO" id="GO:0031146">
    <property type="term" value="P:SCF-dependent proteasomal ubiquitin-dependent protein catabolic process"/>
    <property type="evidence" value="ECO:0007669"/>
    <property type="project" value="TreeGrafter"/>
</dbReference>
<dbReference type="SMART" id="SM00367">
    <property type="entry name" value="LRR_CC"/>
    <property type="match status" value="3"/>
</dbReference>
<dbReference type="Proteomes" id="UP000315295">
    <property type="component" value="Unassembled WGS sequence"/>
</dbReference>
<gene>
    <name evidence="2" type="ORF">C1H46_045775</name>
</gene>
<dbReference type="InterPro" id="IPR057207">
    <property type="entry name" value="FBXL15_LRR"/>
</dbReference>
<dbReference type="InterPro" id="IPR032675">
    <property type="entry name" value="LRR_dom_sf"/>
</dbReference>
<protein>
    <recommendedName>
        <fullName evidence="1">F-box/LRR-repeat protein 15-like leucin rich repeat domain-containing protein</fullName>
    </recommendedName>
</protein>
<dbReference type="EMBL" id="VIEB01011471">
    <property type="protein sequence ID" value="TQD68692.1"/>
    <property type="molecule type" value="Genomic_DNA"/>
</dbReference>
<proteinExistence type="predicted"/>
<accession>A0A540K489</accession>
<evidence type="ECO:0000313" key="2">
    <source>
        <dbReference type="EMBL" id="TQD68692.1"/>
    </source>
</evidence>
<dbReference type="PANTHER" id="PTHR13318">
    <property type="entry name" value="PARTNER OF PAIRED, ISOFORM B-RELATED"/>
    <property type="match status" value="1"/>
</dbReference>
<evidence type="ECO:0000259" key="1">
    <source>
        <dbReference type="Pfam" id="PF25372"/>
    </source>
</evidence>
<comment type="caution">
    <text evidence="2">The sequence shown here is derived from an EMBL/GenBank/DDBJ whole genome shotgun (WGS) entry which is preliminary data.</text>
</comment>
<dbReference type="Pfam" id="PF25372">
    <property type="entry name" value="DUF7885"/>
    <property type="match status" value="1"/>
</dbReference>
<dbReference type="InterPro" id="IPR006553">
    <property type="entry name" value="Leu-rich_rpt_Cys-con_subtyp"/>
</dbReference>
<dbReference type="STRING" id="106549.A0A540K489"/>
<organism evidence="2 3">
    <name type="scientific">Malus baccata</name>
    <name type="common">Siberian crab apple</name>
    <name type="synonym">Pyrus baccata</name>
    <dbReference type="NCBI Taxonomy" id="106549"/>
    <lineage>
        <taxon>Eukaryota</taxon>
        <taxon>Viridiplantae</taxon>
        <taxon>Streptophyta</taxon>
        <taxon>Embryophyta</taxon>
        <taxon>Tracheophyta</taxon>
        <taxon>Spermatophyta</taxon>
        <taxon>Magnoliopsida</taxon>
        <taxon>eudicotyledons</taxon>
        <taxon>Gunneridae</taxon>
        <taxon>Pentapetalae</taxon>
        <taxon>rosids</taxon>
        <taxon>fabids</taxon>
        <taxon>Rosales</taxon>
        <taxon>Rosaceae</taxon>
        <taxon>Amygdaloideae</taxon>
        <taxon>Maleae</taxon>
        <taxon>Malus</taxon>
    </lineage>
</organism>
<dbReference type="AlphaFoldDB" id="A0A540K489"/>
<dbReference type="SUPFAM" id="SSF52047">
    <property type="entry name" value="RNI-like"/>
    <property type="match status" value="1"/>
</dbReference>
<feature type="domain" description="F-box/LRR-repeat protein 15-like leucin rich repeat" evidence="1">
    <location>
        <begin position="52"/>
        <end position="125"/>
    </location>
</feature>
<name>A0A540K489_MALBA</name>
<reference evidence="2 3" key="1">
    <citation type="journal article" date="2019" name="G3 (Bethesda)">
        <title>Sequencing of a Wild Apple (Malus baccata) Genome Unravels the Differences Between Cultivated and Wild Apple Species Regarding Disease Resistance and Cold Tolerance.</title>
        <authorList>
            <person name="Chen X."/>
        </authorList>
    </citation>
    <scope>NUCLEOTIDE SEQUENCE [LARGE SCALE GENOMIC DNA]</scope>
    <source>
        <strain evidence="3">cv. Shandingzi</strain>
        <tissue evidence="2">Leaves</tissue>
    </source>
</reference>
<sequence>MLESVRISYSDGEFPSFSSFTLDGILNLIQKCPVRELAFDQVYSFNDVGMEALCLALHLETLELIRCQEISDEGLQLVGQFPRLSILRLIKCLGVSDDGLKPLAGSYKLELLAVEDCPQISERGVLGAAKSVSFRQDLSWMY</sequence>
<dbReference type="Gene3D" id="3.80.10.10">
    <property type="entry name" value="Ribonuclease Inhibitor"/>
    <property type="match status" value="1"/>
</dbReference>
<dbReference type="GO" id="GO:0019005">
    <property type="term" value="C:SCF ubiquitin ligase complex"/>
    <property type="evidence" value="ECO:0007669"/>
    <property type="project" value="TreeGrafter"/>
</dbReference>
<evidence type="ECO:0000313" key="3">
    <source>
        <dbReference type="Proteomes" id="UP000315295"/>
    </source>
</evidence>
<dbReference type="PANTHER" id="PTHR13318:SF182">
    <property type="entry name" value="F-BOX_LRR-REPEAT PROTEIN 14"/>
    <property type="match status" value="1"/>
</dbReference>
<keyword evidence="3" id="KW-1185">Reference proteome</keyword>